<gene>
    <name evidence="3" type="ORF">HGA05_21665</name>
</gene>
<organism evidence="3 4">
    <name type="scientific">Gordonia polyisoprenivorans</name>
    <dbReference type="NCBI Taxonomy" id="84595"/>
    <lineage>
        <taxon>Bacteria</taxon>
        <taxon>Bacillati</taxon>
        <taxon>Actinomycetota</taxon>
        <taxon>Actinomycetes</taxon>
        <taxon>Mycobacteriales</taxon>
        <taxon>Gordoniaceae</taxon>
        <taxon>Gordonia</taxon>
    </lineage>
</organism>
<evidence type="ECO:0000259" key="2">
    <source>
        <dbReference type="SMART" id="SM00867"/>
    </source>
</evidence>
<dbReference type="Proteomes" id="UP000563898">
    <property type="component" value="Unassembled WGS sequence"/>
</dbReference>
<feature type="domain" description="Lipid/polyisoprenoid-binding YceI-like" evidence="2">
    <location>
        <begin position="5"/>
        <end position="180"/>
    </location>
</feature>
<dbReference type="Gene3D" id="2.40.128.110">
    <property type="entry name" value="Lipid/polyisoprenoid-binding, YceI-like"/>
    <property type="match status" value="1"/>
</dbReference>
<comment type="caution">
    <text evidence="3">The sequence shown here is derived from an EMBL/GenBank/DDBJ whole genome shotgun (WGS) entry which is preliminary data.</text>
</comment>
<dbReference type="InterPro" id="IPR007372">
    <property type="entry name" value="Lipid/polyisoprenoid-bd_YceI"/>
</dbReference>
<evidence type="ECO:0000313" key="3">
    <source>
        <dbReference type="EMBL" id="NKY04181.1"/>
    </source>
</evidence>
<evidence type="ECO:0000313" key="4">
    <source>
        <dbReference type="Proteomes" id="UP000563898"/>
    </source>
</evidence>
<name>A0A846WUU7_9ACTN</name>
<proteinExistence type="inferred from homology"/>
<comment type="similarity">
    <text evidence="1">Belongs to the UPF0312 family.</text>
</comment>
<dbReference type="SUPFAM" id="SSF101874">
    <property type="entry name" value="YceI-like"/>
    <property type="match status" value="1"/>
</dbReference>
<dbReference type="SMART" id="SM00867">
    <property type="entry name" value="YceI"/>
    <property type="match status" value="1"/>
</dbReference>
<accession>A0A846WUU7</accession>
<protein>
    <submittedName>
        <fullName evidence="3">YceI family protein</fullName>
    </submittedName>
</protein>
<reference evidence="3 4" key="1">
    <citation type="submission" date="2020-04" db="EMBL/GenBank/DDBJ databases">
        <title>MicrobeNet Type strains.</title>
        <authorList>
            <person name="Nicholson A.C."/>
        </authorList>
    </citation>
    <scope>NUCLEOTIDE SEQUENCE [LARGE SCALE GENOMIC DNA]</scope>
    <source>
        <strain evidence="3 4">ATCC BAA-14</strain>
    </source>
</reference>
<dbReference type="RefSeq" id="WP_006370063.1">
    <property type="nucleotide sequence ID" value="NZ_CP116236.1"/>
</dbReference>
<dbReference type="EMBL" id="JAAXPC010000015">
    <property type="protein sequence ID" value="NKY04181.1"/>
    <property type="molecule type" value="Genomic_DNA"/>
</dbReference>
<evidence type="ECO:0000256" key="1">
    <source>
        <dbReference type="ARBA" id="ARBA00008812"/>
    </source>
</evidence>
<sequence length="181" mass="19641">MVSTTWELSAADGTVMVRTDVTGPAARTGHRLTIEMTEWSAQVRWAGSEPESLTARIVVDSLQVRSGEGGLTPMSGPERSVARSNALKSLKADKFREIEYESSSIIKSDNGYRVDGAVCILGRSRPHPLELTVTDASGRWHITTETPLVQTEFGIKPYALMMGALKVADEVTVTVEVDHPA</sequence>
<dbReference type="Pfam" id="PF04264">
    <property type="entry name" value="YceI"/>
    <property type="match status" value="1"/>
</dbReference>
<dbReference type="AlphaFoldDB" id="A0A846WUU7"/>
<dbReference type="InterPro" id="IPR036761">
    <property type="entry name" value="TTHA0802/YceI-like_sf"/>
</dbReference>